<accession>A0A256ABB5</accession>
<proteinExistence type="predicted"/>
<keyword evidence="2" id="KW-1185">Reference proteome</keyword>
<evidence type="ECO:0000313" key="1">
    <source>
        <dbReference type="EMBL" id="OYQ50515.1"/>
    </source>
</evidence>
<comment type="caution">
    <text evidence="1">The sequence shown here is derived from an EMBL/GenBank/DDBJ whole genome shotgun (WGS) entry which is preliminary data.</text>
</comment>
<dbReference type="AlphaFoldDB" id="A0A256ABB5"/>
<sequence length="158" mass="18555">MTDYKEIKKALDNYLNSLTQLTKLGVTMNKKDFTSQIGEWLVAELYDGKRAESGIQKDWDIKIGDKYIQVKTHSKAATTTARWSPVKYDENAQIDEIITIVFTPDYKIKEFYKTPWTEALKLIKRQKHRDVLNWDDQRKFLIKVEDLPNPNLVALFKI</sequence>
<dbReference type="EMBL" id="NOXX01000067">
    <property type="protein sequence ID" value="OYQ50515.1"/>
    <property type="molecule type" value="Genomic_DNA"/>
</dbReference>
<name>A0A256ABB5_9FLAO</name>
<gene>
    <name evidence="1" type="ORF">CHX27_00840</name>
</gene>
<evidence type="ECO:0000313" key="2">
    <source>
        <dbReference type="Proteomes" id="UP000216035"/>
    </source>
</evidence>
<protein>
    <submittedName>
        <fullName evidence="1">Uncharacterized protein</fullName>
    </submittedName>
</protein>
<reference evidence="1 2" key="1">
    <citation type="submission" date="2017-07" db="EMBL/GenBank/DDBJ databases">
        <title>Flavobacterium cyanobacteriorum sp. nov., isolated from cyanobacterial aggregates in a eutrophic lake.</title>
        <authorList>
            <person name="Cai H."/>
        </authorList>
    </citation>
    <scope>NUCLEOTIDE SEQUENCE [LARGE SCALE GENOMIC DNA]</scope>
    <source>
        <strain evidence="1 2">TH167</strain>
    </source>
</reference>
<dbReference type="Proteomes" id="UP000216035">
    <property type="component" value="Unassembled WGS sequence"/>
</dbReference>
<organism evidence="1 2">
    <name type="scientific">Flavobacterium aurantiibacter</name>
    <dbReference type="NCBI Taxonomy" id="2023067"/>
    <lineage>
        <taxon>Bacteria</taxon>
        <taxon>Pseudomonadati</taxon>
        <taxon>Bacteroidota</taxon>
        <taxon>Flavobacteriia</taxon>
        <taxon>Flavobacteriales</taxon>
        <taxon>Flavobacteriaceae</taxon>
        <taxon>Flavobacterium</taxon>
    </lineage>
</organism>